<feature type="region of interest" description="Disordered" evidence="1">
    <location>
        <begin position="43"/>
        <end position="67"/>
    </location>
</feature>
<name>A0AA39WVI0_9PEZI</name>
<evidence type="ECO:0000256" key="1">
    <source>
        <dbReference type="SAM" id="MobiDB-lite"/>
    </source>
</evidence>
<keyword evidence="3" id="KW-1185">Reference proteome</keyword>
<proteinExistence type="predicted"/>
<dbReference type="AlphaFoldDB" id="A0AA39WVI0"/>
<dbReference type="Proteomes" id="UP001175000">
    <property type="component" value="Unassembled WGS sequence"/>
</dbReference>
<accession>A0AA39WVI0</accession>
<evidence type="ECO:0000313" key="2">
    <source>
        <dbReference type="EMBL" id="KAK0622345.1"/>
    </source>
</evidence>
<evidence type="ECO:0000313" key="3">
    <source>
        <dbReference type="Proteomes" id="UP001175000"/>
    </source>
</evidence>
<sequence length="832" mass="92164">MLPHLLRSFALRVAFAEQTTDGRALGVFTRQYRDRITESLQQTLQSRQHDSGAQADEPNSADNSPEMTFHDKIRLWSLEDPTDSEARDDESIISERRISIDDSPETNFHEKVGLWSLAESTDGGNINKCKERDEEGPEDNEVDNPEYVLSEADMARINFAVNTSSFSWLPKAVQSRSQLTYNTADTVDSIRNLLSSCLNQYRGNRALRSQKAVIRMAWDPRLFTEQQGYEGSHSLFTALAISGSSTKAQLLSCEEFLKQTWPLTGETVMEALVEVAGLDTGWVCAECTGLFDSIVEVAEVLAWTGSALRESSTARKVMHSVAGLRVDEKTARQDSSMQFLLTFTEEELPTADVPGDCWLHGFLNNPVIAKGFPISKRPEDAPGLEIPLQAMALLVDALQLTVFNSRALLKGFNTAVVPTDYAGRFIKWHFILNDDGKRLPYSDKRISESPQIGILEAMTRIQHGRHILGWATHAAYNIGSPDANYDIGWSSPDFVGPGCALEKFVISGGPGFISGGAEFSLGRKDKAPTIKRHTSYFESLRPLYAKTKRGILVMSVSLTSRPLRRTANLELPVFPALDEIRTEKAIVHGPSGQTTTTHYRETTTVRLKDRVCQIMEGKLEGYRFMEVATRRSITPRVVHLRAFEGAGKSWVDFIRAIRAVTLFGEGFGELIAPRADNMDTNTNQTVDGPALCNRWKALPKNRDYLAASGHDLSRILRQEGNARSNPLKLALGILWNQPTTAFERCACAGHGKNKNLNLSKGNDAFLRAAALLRRPCDRVQILLPSSSHLTSSILSRSGISSSSSSSSSWISDPDMAATRAVIFGRSGLFPWR</sequence>
<dbReference type="EMBL" id="JAULSU010000003">
    <property type="protein sequence ID" value="KAK0622345.1"/>
    <property type="molecule type" value="Genomic_DNA"/>
</dbReference>
<reference evidence="2" key="1">
    <citation type="submission" date="2023-06" db="EMBL/GenBank/DDBJ databases">
        <title>Genome-scale phylogeny and comparative genomics of the fungal order Sordariales.</title>
        <authorList>
            <consortium name="Lawrence Berkeley National Laboratory"/>
            <person name="Hensen N."/>
            <person name="Bonometti L."/>
            <person name="Westerberg I."/>
            <person name="Brannstrom I.O."/>
            <person name="Guillou S."/>
            <person name="Cros-Aarteil S."/>
            <person name="Calhoun S."/>
            <person name="Haridas S."/>
            <person name="Kuo A."/>
            <person name="Mondo S."/>
            <person name="Pangilinan J."/>
            <person name="Riley R."/>
            <person name="Labutti K."/>
            <person name="Andreopoulos B."/>
            <person name="Lipzen A."/>
            <person name="Chen C."/>
            <person name="Yanf M."/>
            <person name="Daum C."/>
            <person name="Ng V."/>
            <person name="Clum A."/>
            <person name="Steindorff A."/>
            <person name="Ohm R."/>
            <person name="Martin F."/>
            <person name="Silar P."/>
            <person name="Natvig D."/>
            <person name="Lalanne C."/>
            <person name="Gautier V."/>
            <person name="Ament-Velasquez S.L."/>
            <person name="Kruys A."/>
            <person name="Hutchinson M.I."/>
            <person name="Powell A.J."/>
            <person name="Barry K."/>
            <person name="Miller A.N."/>
            <person name="Grigoriev I.V."/>
            <person name="Debuchy R."/>
            <person name="Gladieux P."/>
            <person name="Thoren M.H."/>
            <person name="Johannesson H."/>
        </authorList>
    </citation>
    <scope>NUCLEOTIDE SEQUENCE</scope>
    <source>
        <strain evidence="2">CBS 606.72</strain>
    </source>
</reference>
<feature type="region of interest" description="Disordered" evidence="1">
    <location>
        <begin position="123"/>
        <end position="142"/>
    </location>
</feature>
<organism evidence="2 3">
    <name type="scientific">Immersiella caudata</name>
    <dbReference type="NCBI Taxonomy" id="314043"/>
    <lineage>
        <taxon>Eukaryota</taxon>
        <taxon>Fungi</taxon>
        <taxon>Dikarya</taxon>
        <taxon>Ascomycota</taxon>
        <taxon>Pezizomycotina</taxon>
        <taxon>Sordariomycetes</taxon>
        <taxon>Sordariomycetidae</taxon>
        <taxon>Sordariales</taxon>
        <taxon>Lasiosphaeriaceae</taxon>
        <taxon>Immersiella</taxon>
    </lineage>
</organism>
<gene>
    <name evidence="2" type="ORF">B0T14DRAFT_601131</name>
</gene>
<comment type="caution">
    <text evidence="2">The sequence shown here is derived from an EMBL/GenBank/DDBJ whole genome shotgun (WGS) entry which is preliminary data.</text>
</comment>
<protein>
    <submittedName>
        <fullName evidence="2">Uncharacterized protein</fullName>
    </submittedName>
</protein>